<evidence type="ECO:0000256" key="8">
    <source>
        <dbReference type="RuleBase" id="RU003793"/>
    </source>
</evidence>
<feature type="transmembrane region" description="Helical" evidence="10">
    <location>
        <begin position="6"/>
        <end position="25"/>
    </location>
</feature>
<keyword evidence="9 13" id="KW-0489">Methyltransferase</keyword>
<feature type="transmembrane region" description="Helical" evidence="10">
    <location>
        <begin position="179"/>
        <end position="208"/>
    </location>
</feature>
<feature type="transmembrane region" description="Helical" evidence="10">
    <location>
        <begin position="100"/>
        <end position="116"/>
    </location>
</feature>
<keyword evidence="6 10" id="KW-1133">Transmembrane helix</keyword>
<keyword evidence="5 9" id="KW-0812">Transmembrane</keyword>
<keyword evidence="9" id="KW-0645">Protease</keyword>
<evidence type="ECO:0000256" key="7">
    <source>
        <dbReference type="ARBA" id="ARBA00023136"/>
    </source>
</evidence>
<keyword evidence="9 13" id="KW-0808">Transferase</keyword>
<evidence type="ECO:0000313" key="13">
    <source>
        <dbReference type="EMBL" id="SER92319.1"/>
    </source>
</evidence>
<evidence type="ECO:0000256" key="5">
    <source>
        <dbReference type="ARBA" id="ARBA00022692"/>
    </source>
</evidence>
<dbReference type="PANTHER" id="PTHR30487">
    <property type="entry name" value="TYPE 4 PREPILIN-LIKE PROTEINS LEADER PEPTIDE-PROCESSING ENZYME"/>
    <property type="match status" value="1"/>
</dbReference>
<comment type="function">
    <text evidence="9">Plays an essential role in type IV pili and type II pseudopili formation by proteolytically removing the leader sequence from substrate proteins and subsequently monomethylating the alpha-amino group of the newly exposed N-terminal phenylalanine.</text>
</comment>
<dbReference type="GO" id="GO:0008168">
    <property type="term" value="F:methyltransferase activity"/>
    <property type="evidence" value="ECO:0007669"/>
    <property type="project" value="UniProtKB-KW"/>
</dbReference>
<sequence length="259" mass="28528">MEVLLHVYLFVTGAVLGSFYNVAGLRVPKNLSVIKPPSFCPACQHRLTWIELIPVFSYLFQKGQCRNCSSRISSKYPLFELVTAILFTSAPFIVGWTVELIVALVFISLVVIISVSDLETMLIPDKFLIFFLCLIVPLRIIEPLTPWWDSLAGAAFGFLLFLLLAVLSKGGMGGGDIKLIGVAGVVLGFQGVLLTIFLSSIIGTMFGFGAIALKKAKRKTAVPFGPFIAAGALLSYFFHDTMFQWYIDVFMHGGLLWVF</sequence>
<dbReference type="STRING" id="1601833.SAMN05518684_105127"/>
<dbReference type="Pfam" id="PF06750">
    <property type="entry name" value="A24_N_bact"/>
    <property type="match status" value="1"/>
</dbReference>
<dbReference type="PANTHER" id="PTHR30487:SF0">
    <property type="entry name" value="PREPILIN LEADER PEPTIDASE_N-METHYLTRANSFERASE-RELATED"/>
    <property type="match status" value="1"/>
</dbReference>
<feature type="transmembrane region" description="Helical" evidence="10">
    <location>
        <begin position="147"/>
        <end position="167"/>
    </location>
</feature>
<evidence type="ECO:0000256" key="4">
    <source>
        <dbReference type="ARBA" id="ARBA00022519"/>
    </source>
</evidence>
<evidence type="ECO:0000259" key="12">
    <source>
        <dbReference type="Pfam" id="PF06750"/>
    </source>
</evidence>
<evidence type="ECO:0000256" key="3">
    <source>
        <dbReference type="ARBA" id="ARBA00022475"/>
    </source>
</evidence>
<keyword evidence="14" id="KW-1185">Reference proteome</keyword>
<comment type="similarity">
    <text evidence="2 8">Belongs to the peptidase A24 family.</text>
</comment>
<dbReference type="PRINTS" id="PR00864">
    <property type="entry name" value="PREPILNPTASE"/>
</dbReference>
<dbReference type="InterPro" id="IPR014032">
    <property type="entry name" value="Peptidase_A24A_bac"/>
</dbReference>
<dbReference type="GO" id="GO:0032259">
    <property type="term" value="P:methylation"/>
    <property type="evidence" value="ECO:0007669"/>
    <property type="project" value="UniProtKB-KW"/>
</dbReference>
<dbReference type="Pfam" id="PF01478">
    <property type="entry name" value="Peptidase_A24"/>
    <property type="match status" value="1"/>
</dbReference>
<dbReference type="OrthoDB" id="9789291at2"/>
<keyword evidence="3" id="KW-1003">Cell membrane</keyword>
<evidence type="ECO:0000256" key="9">
    <source>
        <dbReference type="RuleBase" id="RU003794"/>
    </source>
</evidence>
<dbReference type="InterPro" id="IPR050882">
    <property type="entry name" value="Prepilin_peptidase/N-MTase"/>
</dbReference>
<feature type="transmembrane region" description="Helical" evidence="10">
    <location>
        <begin position="123"/>
        <end position="141"/>
    </location>
</feature>
<keyword evidence="7 10" id="KW-0472">Membrane</keyword>
<feature type="domain" description="Prepilin type IV endopeptidase peptidase" evidence="11">
    <location>
        <begin position="104"/>
        <end position="207"/>
    </location>
</feature>
<dbReference type="RefSeq" id="WP_093049800.1">
    <property type="nucleotide sequence ID" value="NZ_FOGT01000005.1"/>
</dbReference>
<dbReference type="GO" id="GO:0006465">
    <property type="term" value="P:signal peptide processing"/>
    <property type="evidence" value="ECO:0007669"/>
    <property type="project" value="TreeGrafter"/>
</dbReference>
<gene>
    <name evidence="13" type="ORF">SAMN05518684_105127</name>
</gene>
<protein>
    <recommendedName>
        <fullName evidence="9">Prepilin leader peptidase/N-methyltransferase</fullName>
        <ecNumber evidence="9">2.1.1.-</ecNumber>
        <ecNumber evidence="9">3.4.23.43</ecNumber>
    </recommendedName>
</protein>
<keyword evidence="9" id="KW-0378">Hydrolase</keyword>
<organism evidence="13 14">
    <name type="scientific">Salipaludibacillus aurantiacus</name>
    <dbReference type="NCBI Taxonomy" id="1601833"/>
    <lineage>
        <taxon>Bacteria</taxon>
        <taxon>Bacillati</taxon>
        <taxon>Bacillota</taxon>
        <taxon>Bacilli</taxon>
        <taxon>Bacillales</taxon>
        <taxon>Bacillaceae</taxon>
    </lineage>
</organism>
<evidence type="ECO:0000256" key="10">
    <source>
        <dbReference type="SAM" id="Phobius"/>
    </source>
</evidence>
<dbReference type="EC" id="3.4.23.43" evidence="9"/>
<keyword evidence="4" id="KW-0997">Cell inner membrane</keyword>
<dbReference type="AlphaFoldDB" id="A0A1H9T6D6"/>
<name>A0A1H9T6D6_9BACI</name>
<feature type="transmembrane region" description="Helical" evidence="10">
    <location>
        <begin position="220"/>
        <end position="238"/>
    </location>
</feature>
<evidence type="ECO:0000256" key="2">
    <source>
        <dbReference type="ARBA" id="ARBA00005801"/>
    </source>
</evidence>
<accession>A0A1H9T6D6</accession>
<dbReference type="InterPro" id="IPR000045">
    <property type="entry name" value="Prepilin_IV_endopep_pep"/>
</dbReference>
<dbReference type="GO" id="GO:0005886">
    <property type="term" value="C:plasma membrane"/>
    <property type="evidence" value="ECO:0007669"/>
    <property type="project" value="UniProtKB-SubCell"/>
</dbReference>
<dbReference type="InterPro" id="IPR010627">
    <property type="entry name" value="Prepilin_pept_A24_N"/>
</dbReference>
<comment type="subcellular location">
    <subcellularLocation>
        <location evidence="1">Cell inner membrane</location>
        <topology evidence="1">Multi-pass membrane protein</topology>
    </subcellularLocation>
    <subcellularLocation>
        <location evidence="9">Cell membrane</location>
        <topology evidence="9">Multi-pass membrane protein</topology>
    </subcellularLocation>
</comment>
<dbReference type="EC" id="2.1.1.-" evidence="9"/>
<reference evidence="14" key="1">
    <citation type="submission" date="2016-10" db="EMBL/GenBank/DDBJ databases">
        <authorList>
            <person name="Varghese N."/>
            <person name="Submissions S."/>
        </authorList>
    </citation>
    <scope>NUCLEOTIDE SEQUENCE [LARGE SCALE GENOMIC DNA]</scope>
    <source>
        <strain evidence="14">S9</strain>
    </source>
</reference>
<evidence type="ECO:0000313" key="14">
    <source>
        <dbReference type="Proteomes" id="UP000198571"/>
    </source>
</evidence>
<evidence type="ECO:0000259" key="11">
    <source>
        <dbReference type="Pfam" id="PF01478"/>
    </source>
</evidence>
<proteinExistence type="inferred from homology"/>
<evidence type="ECO:0000256" key="1">
    <source>
        <dbReference type="ARBA" id="ARBA00004429"/>
    </source>
</evidence>
<keyword evidence="9" id="KW-0511">Multifunctional enzyme</keyword>
<comment type="catalytic activity">
    <reaction evidence="9">
        <text>Typically cleaves a -Gly-|-Phe- bond to release an N-terminal, basic peptide of 5-8 residues from type IV prepilin, and then N-methylates the new N-terminal amino group, the methyl donor being S-adenosyl-L-methionine.</text>
        <dbReference type="EC" id="3.4.23.43"/>
    </reaction>
</comment>
<feature type="domain" description="Prepilin peptidase A24 N-terminal" evidence="12">
    <location>
        <begin position="11"/>
        <end position="89"/>
    </location>
</feature>
<dbReference type="Gene3D" id="1.20.120.1220">
    <property type="match status" value="1"/>
</dbReference>
<dbReference type="EMBL" id="FOGT01000005">
    <property type="protein sequence ID" value="SER92319.1"/>
    <property type="molecule type" value="Genomic_DNA"/>
</dbReference>
<dbReference type="GO" id="GO:0004190">
    <property type="term" value="F:aspartic-type endopeptidase activity"/>
    <property type="evidence" value="ECO:0007669"/>
    <property type="project" value="UniProtKB-EC"/>
</dbReference>
<evidence type="ECO:0000256" key="6">
    <source>
        <dbReference type="ARBA" id="ARBA00022989"/>
    </source>
</evidence>
<dbReference type="Proteomes" id="UP000198571">
    <property type="component" value="Unassembled WGS sequence"/>
</dbReference>